<dbReference type="GO" id="GO:0016757">
    <property type="term" value="F:glycosyltransferase activity"/>
    <property type="evidence" value="ECO:0007669"/>
    <property type="project" value="InterPro"/>
</dbReference>
<dbReference type="SUPFAM" id="SSF53448">
    <property type="entry name" value="Nucleotide-diphospho-sugar transferases"/>
    <property type="match status" value="1"/>
</dbReference>
<gene>
    <name evidence="1" type="ORF">BN437_2241</name>
</gene>
<protein>
    <recommendedName>
        <fullName evidence="3">Glycosyl transferase</fullName>
    </recommendedName>
</protein>
<organism evidence="1 2">
    <name type="scientific">Erwinia amylovora NBRC 12687 = CFBP 1232</name>
    <dbReference type="NCBI Taxonomy" id="1219359"/>
    <lineage>
        <taxon>Bacteria</taxon>
        <taxon>Pseudomonadati</taxon>
        <taxon>Pseudomonadota</taxon>
        <taxon>Gammaproteobacteria</taxon>
        <taxon>Enterobacterales</taxon>
        <taxon>Erwiniaceae</taxon>
        <taxon>Erwinia</taxon>
    </lineage>
</organism>
<evidence type="ECO:0008006" key="3">
    <source>
        <dbReference type="Google" id="ProtNLM"/>
    </source>
</evidence>
<dbReference type="InterPro" id="IPR050587">
    <property type="entry name" value="GNT1/Glycosyltrans_8"/>
</dbReference>
<dbReference type="AlphaFoldDB" id="A0A831A339"/>
<dbReference type="RefSeq" id="WP_004158193.1">
    <property type="nucleotide sequence ID" value="NZ_BAYW01000003.1"/>
</dbReference>
<dbReference type="Proteomes" id="UP000013111">
    <property type="component" value="Unassembled WGS sequence"/>
</dbReference>
<sequence>MKAWITLLTQPDYLVGVRALHASLRASHSRYPLVVMITANIDAIACQQLEREGCILRNVAPIRPSPHLSQSYAHARFSEVWTKLAAWTLTEFERVAFLDADMLVTQNMDELFSYPLMSGTIAACHACRCNPEKIASYPASWVPQNCFYSWCTGVDHLEQTDRVDNYLNSGLLLLKPDRAVFDQMLSALAAMDDLKAYRFPEQDFLNHFYRARWRPLPWIYNALKTLPHQHPAVWQPERVKNIHFILDKPWQKRRDKTDRDFALNSRWWDIAQQLPGAD</sequence>
<proteinExistence type="predicted"/>
<reference evidence="1 2" key="1">
    <citation type="submission" date="2012-11" db="EMBL/GenBank/DDBJ databases">
        <authorList>
            <person name="Linke B."/>
        </authorList>
    </citation>
    <scope>NUCLEOTIDE SEQUENCE [LARGE SCALE GENOMIC DNA]</scope>
    <source>
        <strain evidence="2">CFBP 1232</strain>
    </source>
</reference>
<dbReference type="CDD" id="cd02537">
    <property type="entry name" value="GT8_Glycogenin"/>
    <property type="match status" value="1"/>
</dbReference>
<dbReference type="Gene3D" id="3.90.550.10">
    <property type="entry name" value="Spore Coat Polysaccharide Biosynthesis Protein SpsA, Chain A"/>
    <property type="match status" value="1"/>
</dbReference>
<dbReference type="PANTHER" id="PTHR11183">
    <property type="entry name" value="GLYCOGENIN SUBFAMILY MEMBER"/>
    <property type="match status" value="1"/>
</dbReference>
<dbReference type="InterPro" id="IPR029044">
    <property type="entry name" value="Nucleotide-diphossugar_trans"/>
</dbReference>
<dbReference type="EMBL" id="CAPB01000023">
    <property type="protein sequence ID" value="CCO94164.1"/>
    <property type="molecule type" value="Genomic_DNA"/>
</dbReference>
<accession>A0A831A339</accession>
<dbReference type="GeneID" id="97606385"/>
<dbReference type="InterPro" id="IPR002495">
    <property type="entry name" value="Glyco_trans_8"/>
</dbReference>
<name>A0A831A339_ERWAM</name>
<reference evidence="1 2" key="2">
    <citation type="submission" date="2013-04" db="EMBL/GenBank/DDBJ databases">
        <title>Comparative genomics of 12 strains of Erwinia amylovora identifies a pan-genome with a large conserved core and provides insights into host specificity.</title>
        <authorList>
            <person name="Mann R.A."/>
            <person name="Smits T.H.M."/>
            <person name="Buehlmann A."/>
            <person name="Blom J."/>
            <person name="Goesmann A."/>
            <person name="Frey J.E."/>
            <person name="Plummer K.M."/>
            <person name="Beer S.V."/>
            <person name="Luck J."/>
            <person name="Duffy B."/>
            <person name="Rodoni B."/>
        </authorList>
    </citation>
    <scope>NUCLEOTIDE SEQUENCE [LARGE SCALE GENOMIC DNA]</scope>
    <source>
        <strain evidence="2">CFBP 1232</strain>
    </source>
</reference>
<dbReference type="Pfam" id="PF01501">
    <property type="entry name" value="Glyco_transf_8"/>
    <property type="match status" value="1"/>
</dbReference>
<comment type="caution">
    <text evidence="1">The sequence shown here is derived from an EMBL/GenBank/DDBJ whole genome shotgun (WGS) entry which is preliminary data.</text>
</comment>
<evidence type="ECO:0000313" key="2">
    <source>
        <dbReference type="Proteomes" id="UP000013111"/>
    </source>
</evidence>
<evidence type="ECO:0000313" key="1">
    <source>
        <dbReference type="EMBL" id="CCO94164.1"/>
    </source>
</evidence>